<keyword evidence="8" id="KW-0378">Hydrolase</keyword>
<keyword evidence="10" id="KW-0460">Magnesium</keyword>
<dbReference type="GO" id="GO:0015074">
    <property type="term" value="P:DNA integration"/>
    <property type="evidence" value="ECO:0007669"/>
    <property type="project" value="UniProtKB-KW"/>
</dbReference>
<keyword evidence="7" id="KW-0255">Endonuclease</keyword>
<keyword evidence="13" id="KW-0808">Transferase</keyword>
<sequence length="759" mass="86289">MEKLREDNYYHWEYNMRMKLSRKGHLAHIALPQSDDMYDRTTKEWFEGDLKALGLIALEVDVTHQVYIRDAVTAREAWERLQVQYNNNTLKNQIVVTKRLHRFKMEQGSKLSAHIDAFKNLVCELKGVGDEVPEPRQIVLLLGSLTEDYDVIVSVLENSSSLSLIQVIETLSSTAKKIEGSSSSTTTEGAFVSRKPAAKPTKLRFKGRCFFCGKKGRKEAECWEKQKTGKQESSHHAQHTNYAFAARSTTDKSRGSWLVDSGASSHMTHDVSFLRDYTELQSPLDICIADGGRMGATGRGTAVLDFGDYSVTLSDVLHVPSLDRNLISVQKLASMGVTVAFSTQQCVFTMNGKSVMTAKREGSDYHVHPVNIGDCHVAQSSYLKQWETLHAALGHIPVRAYKKMTGLVDGIPRLNISEGEVDTVCDGCCYGKMRADNFPRHPTNKVKTRGLLELVHSDIVGPMNVKTPGGSAYILVLVDDFSRMLWVYFLKKKSEALDKFIEFKAEAENLSEKRVQELRTDNGGEYTSKVFAKYLKDHGIRHQKTVAYTPQQNGLVERANRTIVEMARCLLYHRSMHLRWWAEAVNTAVFIINRTPNSVNNVTAYEIWYGKRPNLKNVKIFGSTGFAHIPKEKRKKLDAKSFKCKFLGYPVGTKGYRVLNLTNNKVEIVRTIKMRSSEENDYSPQRVLLTEKTMMIAAVAKRTVMTIWSRIRSLTPTRIARRRRLPHHQHMKKTVMETKWCSGRPGRERRASFMMNRQS</sequence>
<evidence type="ECO:0000256" key="10">
    <source>
        <dbReference type="ARBA" id="ARBA00022842"/>
    </source>
</evidence>
<proteinExistence type="predicted"/>
<keyword evidence="15" id="KW-0233">DNA recombination</keyword>
<evidence type="ECO:0000256" key="9">
    <source>
        <dbReference type="ARBA" id="ARBA00022840"/>
    </source>
</evidence>
<evidence type="ECO:0000256" key="8">
    <source>
        <dbReference type="ARBA" id="ARBA00022801"/>
    </source>
</evidence>
<dbReference type="GO" id="GO:0046872">
    <property type="term" value="F:metal ion binding"/>
    <property type="evidence" value="ECO:0007669"/>
    <property type="project" value="UniProtKB-KW"/>
</dbReference>
<dbReference type="PROSITE" id="PS50994">
    <property type="entry name" value="INTEGRASE"/>
    <property type="match status" value="1"/>
</dbReference>
<keyword evidence="3" id="KW-0645">Protease</keyword>
<evidence type="ECO:0000256" key="15">
    <source>
        <dbReference type="ARBA" id="ARBA00023172"/>
    </source>
</evidence>
<dbReference type="InterPro" id="IPR012337">
    <property type="entry name" value="RNaseH-like_sf"/>
</dbReference>
<dbReference type="EMBL" id="QXFT01001701">
    <property type="protein sequence ID" value="KAE9312248.1"/>
    <property type="molecule type" value="Genomic_DNA"/>
</dbReference>
<dbReference type="AlphaFoldDB" id="A0A6A3JVQ8"/>
<dbReference type="OrthoDB" id="115473at2759"/>
<dbReference type="Proteomes" id="UP000434957">
    <property type="component" value="Unassembled WGS sequence"/>
</dbReference>
<evidence type="ECO:0000256" key="2">
    <source>
        <dbReference type="ARBA" id="ARBA00022612"/>
    </source>
</evidence>
<dbReference type="InterPro" id="IPR054722">
    <property type="entry name" value="PolX-like_BBD"/>
</dbReference>
<evidence type="ECO:0000313" key="17">
    <source>
        <dbReference type="EMBL" id="KAE8996535.1"/>
    </source>
</evidence>
<dbReference type="Pfam" id="PF22936">
    <property type="entry name" value="Pol_BBD"/>
    <property type="match status" value="1"/>
</dbReference>
<dbReference type="InterPro" id="IPR039537">
    <property type="entry name" value="Retrotran_Ty1/copia-like"/>
</dbReference>
<evidence type="ECO:0000256" key="3">
    <source>
        <dbReference type="ARBA" id="ARBA00022670"/>
    </source>
</evidence>
<dbReference type="GO" id="GO:0003964">
    <property type="term" value="F:RNA-directed DNA polymerase activity"/>
    <property type="evidence" value="ECO:0007669"/>
    <property type="project" value="UniProtKB-KW"/>
</dbReference>
<keyword evidence="11" id="KW-0229">DNA integration</keyword>
<evidence type="ECO:0000256" key="13">
    <source>
        <dbReference type="ARBA" id="ARBA00022932"/>
    </source>
</evidence>
<reference evidence="17 20" key="1">
    <citation type="submission" date="2018-09" db="EMBL/GenBank/DDBJ databases">
        <title>Genomic investigation of the strawberry pathogen Phytophthora fragariae indicates pathogenicity is determined by transcriptional variation in three key races.</title>
        <authorList>
            <person name="Adams T.M."/>
            <person name="Armitage A.D."/>
            <person name="Sobczyk M.K."/>
            <person name="Bates H.J."/>
            <person name="Dunwell J.M."/>
            <person name="Nellist C.F."/>
            <person name="Harrison R.J."/>
        </authorList>
    </citation>
    <scope>NUCLEOTIDE SEQUENCE [LARGE SCALE GENOMIC DNA]</scope>
    <source>
        <strain evidence="17 20">SCRP324</strain>
        <strain evidence="18 19">SCRP333</strain>
    </source>
</reference>
<keyword evidence="13" id="KW-0239">DNA-directed DNA polymerase</keyword>
<dbReference type="InterPro" id="IPR036397">
    <property type="entry name" value="RNaseH_sf"/>
</dbReference>
<keyword evidence="14" id="KW-0917">Virion maturation</keyword>
<dbReference type="InterPro" id="IPR001584">
    <property type="entry name" value="Integrase_cat-core"/>
</dbReference>
<dbReference type="EMBL" id="QXFU01001732">
    <property type="protein sequence ID" value="KAE8996535.1"/>
    <property type="molecule type" value="Genomic_DNA"/>
</dbReference>
<evidence type="ECO:0000313" key="19">
    <source>
        <dbReference type="Proteomes" id="UP000434957"/>
    </source>
</evidence>
<dbReference type="GO" id="GO:0003887">
    <property type="term" value="F:DNA-directed DNA polymerase activity"/>
    <property type="evidence" value="ECO:0007669"/>
    <property type="project" value="UniProtKB-KW"/>
</dbReference>
<dbReference type="GO" id="GO:0005524">
    <property type="term" value="F:ATP binding"/>
    <property type="evidence" value="ECO:0007669"/>
    <property type="project" value="UniProtKB-KW"/>
</dbReference>
<dbReference type="PANTHER" id="PTHR42648:SF11">
    <property type="entry name" value="TRANSPOSON TY4-P GAG-POL POLYPROTEIN"/>
    <property type="match status" value="1"/>
</dbReference>
<dbReference type="PANTHER" id="PTHR42648">
    <property type="entry name" value="TRANSPOSASE, PUTATIVE-RELATED"/>
    <property type="match status" value="1"/>
</dbReference>
<keyword evidence="2" id="KW-1188">Viral release from host cell</keyword>
<dbReference type="Pfam" id="PF25597">
    <property type="entry name" value="SH3_retrovirus"/>
    <property type="match status" value="1"/>
</dbReference>
<evidence type="ECO:0000259" key="16">
    <source>
        <dbReference type="PROSITE" id="PS50994"/>
    </source>
</evidence>
<evidence type="ECO:0000256" key="11">
    <source>
        <dbReference type="ARBA" id="ARBA00022908"/>
    </source>
</evidence>
<dbReference type="Pfam" id="PF00665">
    <property type="entry name" value="rve"/>
    <property type="match status" value="1"/>
</dbReference>
<keyword evidence="4" id="KW-0540">Nuclease</keyword>
<evidence type="ECO:0000256" key="14">
    <source>
        <dbReference type="ARBA" id="ARBA00023113"/>
    </source>
</evidence>
<dbReference type="GO" id="GO:0003676">
    <property type="term" value="F:nucleic acid binding"/>
    <property type="evidence" value="ECO:0007669"/>
    <property type="project" value="InterPro"/>
</dbReference>
<dbReference type="GO" id="GO:0008233">
    <property type="term" value="F:peptidase activity"/>
    <property type="evidence" value="ECO:0007669"/>
    <property type="project" value="UniProtKB-KW"/>
</dbReference>
<evidence type="ECO:0000256" key="5">
    <source>
        <dbReference type="ARBA" id="ARBA00022723"/>
    </source>
</evidence>
<dbReference type="Proteomes" id="UP000435112">
    <property type="component" value="Unassembled WGS sequence"/>
</dbReference>
<keyword evidence="6" id="KW-0547">Nucleotide-binding</keyword>
<dbReference type="GO" id="GO:0004519">
    <property type="term" value="F:endonuclease activity"/>
    <property type="evidence" value="ECO:0007669"/>
    <property type="project" value="UniProtKB-KW"/>
</dbReference>
<evidence type="ECO:0000256" key="7">
    <source>
        <dbReference type="ARBA" id="ARBA00022759"/>
    </source>
</evidence>
<keyword evidence="13" id="KW-0548">Nucleotidyltransferase</keyword>
<organism evidence="17 20">
    <name type="scientific">Phytophthora rubi</name>
    <dbReference type="NCBI Taxonomy" id="129364"/>
    <lineage>
        <taxon>Eukaryota</taxon>
        <taxon>Sar</taxon>
        <taxon>Stramenopiles</taxon>
        <taxon>Oomycota</taxon>
        <taxon>Peronosporomycetes</taxon>
        <taxon>Peronosporales</taxon>
        <taxon>Peronosporaceae</taxon>
        <taxon>Phytophthora</taxon>
    </lineage>
</organism>
<evidence type="ECO:0000313" key="18">
    <source>
        <dbReference type="EMBL" id="KAE9312248.1"/>
    </source>
</evidence>
<dbReference type="Gene3D" id="3.30.420.10">
    <property type="entry name" value="Ribonuclease H-like superfamily/Ribonuclease H"/>
    <property type="match status" value="1"/>
</dbReference>
<keyword evidence="5" id="KW-0479">Metal-binding</keyword>
<keyword evidence="9" id="KW-0067">ATP-binding</keyword>
<keyword evidence="19" id="KW-1185">Reference proteome</keyword>
<evidence type="ECO:0000313" key="20">
    <source>
        <dbReference type="Proteomes" id="UP000435112"/>
    </source>
</evidence>
<gene>
    <name evidence="17" type="ORF">PR002_g19294</name>
    <name evidence="18" type="ORF">PR003_g19812</name>
</gene>
<name>A0A6A3JVQ8_9STRA</name>
<comment type="function">
    <text evidence="1">The aspartyl protease (PR) mediates the proteolytic cleavages of the Gag and Gag-Pol polyproteins after assembly of the VLP.</text>
</comment>
<feature type="domain" description="Integrase catalytic" evidence="16">
    <location>
        <begin position="438"/>
        <end position="612"/>
    </location>
</feature>
<evidence type="ECO:0000256" key="1">
    <source>
        <dbReference type="ARBA" id="ARBA00002180"/>
    </source>
</evidence>
<evidence type="ECO:0000256" key="6">
    <source>
        <dbReference type="ARBA" id="ARBA00022741"/>
    </source>
</evidence>
<evidence type="ECO:0000256" key="4">
    <source>
        <dbReference type="ARBA" id="ARBA00022722"/>
    </source>
</evidence>
<evidence type="ECO:0000256" key="12">
    <source>
        <dbReference type="ARBA" id="ARBA00022918"/>
    </source>
</evidence>
<dbReference type="InterPro" id="IPR057670">
    <property type="entry name" value="SH3_retrovirus"/>
</dbReference>
<comment type="caution">
    <text evidence="17">The sequence shown here is derived from an EMBL/GenBank/DDBJ whole genome shotgun (WGS) entry which is preliminary data.</text>
</comment>
<accession>A0A6A3JVQ8</accession>
<dbReference type="Pfam" id="PF14223">
    <property type="entry name" value="Retrotran_gag_2"/>
    <property type="match status" value="1"/>
</dbReference>
<dbReference type="GO" id="GO:0006508">
    <property type="term" value="P:proteolysis"/>
    <property type="evidence" value="ECO:0007669"/>
    <property type="project" value="UniProtKB-KW"/>
</dbReference>
<protein>
    <recommendedName>
        <fullName evidence="16">Integrase catalytic domain-containing protein</fullName>
    </recommendedName>
</protein>
<dbReference type="GO" id="GO:0006310">
    <property type="term" value="P:DNA recombination"/>
    <property type="evidence" value="ECO:0007669"/>
    <property type="project" value="UniProtKB-KW"/>
</dbReference>
<keyword evidence="12" id="KW-0695">RNA-directed DNA polymerase</keyword>
<dbReference type="SUPFAM" id="SSF53098">
    <property type="entry name" value="Ribonuclease H-like"/>
    <property type="match status" value="1"/>
</dbReference>